<organism evidence="2 3">
    <name type="scientific">Papaver atlanticum</name>
    <dbReference type="NCBI Taxonomy" id="357466"/>
    <lineage>
        <taxon>Eukaryota</taxon>
        <taxon>Viridiplantae</taxon>
        <taxon>Streptophyta</taxon>
        <taxon>Embryophyta</taxon>
        <taxon>Tracheophyta</taxon>
        <taxon>Spermatophyta</taxon>
        <taxon>Magnoliopsida</taxon>
        <taxon>Ranunculales</taxon>
        <taxon>Papaveraceae</taxon>
        <taxon>Papaveroideae</taxon>
        <taxon>Papaver</taxon>
    </lineage>
</organism>
<sequence>MAESSSLKKQNSVIEQVIIKNKYGEKLVGVLYETSSKEVIILCHGLASKKECPVNLNLTDALTKEGISVFCFDFSGNGESEGTFEFGNYSKEADDLHSVVMYFSGLKRVIGGIIGHGKGGNSALVFASKCHDVATVVSISAHYYMDKGIEEVLGKDYMERIKEKGFLNFIGGEGTQYRVTEESLMERLGTDMHALCLSIAPDCRVLVVFGSADKCVPFHDSFKFDRAIPNRKLHGFEGADHNFSNCQPMLAKGVVGFIKERLQETNITNH</sequence>
<comment type="caution">
    <text evidence="2">The sequence shown here is derived from an EMBL/GenBank/DDBJ whole genome shotgun (WGS) entry which is preliminary data.</text>
</comment>
<dbReference type="EMBL" id="JAJJMB010004060">
    <property type="protein sequence ID" value="KAI3944186.1"/>
    <property type="molecule type" value="Genomic_DNA"/>
</dbReference>
<name>A0AAD4XSG6_9MAGN</name>
<evidence type="ECO:0000259" key="1">
    <source>
        <dbReference type="Pfam" id="PF12146"/>
    </source>
</evidence>
<reference evidence="2" key="1">
    <citation type="submission" date="2022-04" db="EMBL/GenBank/DDBJ databases">
        <title>A functionally conserved STORR gene fusion in Papaver species that diverged 16.8 million years ago.</title>
        <authorList>
            <person name="Catania T."/>
        </authorList>
    </citation>
    <scope>NUCLEOTIDE SEQUENCE</scope>
    <source>
        <strain evidence="2">S-188037</strain>
    </source>
</reference>
<dbReference type="SUPFAM" id="SSF53474">
    <property type="entry name" value="alpha/beta-Hydrolases"/>
    <property type="match status" value="1"/>
</dbReference>
<dbReference type="Proteomes" id="UP001202328">
    <property type="component" value="Unassembled WGS sequence"/>
</dbReference>
<accession>A0AAD4XSG6</accession>
<proteinExistence type="predicted"/>
<protein>
    <recommendedName>
        <fullName evidence="1">Serine aminopeptidase S33 domain-containing protein</fullName>
    </recommendedName>
</protein>
<dbReference type="Pfam" id="PF12146">
    <property type="entry name" value="Hydrolase_4"/>
    <property type="match status" value="1"/>
</dbReference>
<dbReference type="AlphaFoldDB" id="A0AAD4XSG6"/>
<evidence type="ECO:0000313" key="3">
    <source>
        <dbReference type="Proteomes" id="UP001202328"/>
    </source>
</evidence>
<dbReference type="InterPro" id="IPR029058">
    <property type="entry name" value="AB_hydrolase_fold"/>
</dbReference>
<dbReference type="InterPro" id="IPR022742">
    <property type="entry name" value="Hydrolase_4"/>
</dbReference>
<dbReference type="Gene3D" id="3.40.50.1820">
    <property type="entry name" value="alpha/beta hydrolase"/>
    <property type="match status" value="1"/>
</dbReference>
<keyword evidence="3" id="KW-1185">Reference proteome</keyword>
<dbReference type="PANTHER" id="PTHR42886">
    <property type="entry name" value="RE40534P-RELATED"/>
    <property type="match status" value="1"/>
</dbReference>
<gene>
    <name evidence="2" type="ORF">MKW98_016416</name>
</gene>
<dbReference type="PANTHER" id="PTHR42886:SF38">
    <property type="entry name" value="ALPHA_BETA-HYDROLASES SUPERFAMILY PROTEIN"/>
    <property type="match status" value="1"/>
</dbReference>
<evidence type="ECO:0000313" key="2">
    <source>
        <dbReference type="EMBL" id="KAI3944186.1"/>
    </source>
</evidence>
<feature type="domain" description="Serine aminopeptidase S33" evidence="1">
    <location>
        <begin position="35"/>
        <end position="148"/>
    </location>
</feature>